<dbReference type="InterPro" id="IPR025484">
    <property type="entry name" value="DUF4376"/>
</dbReference>
<dbReference type="RefSeq" id="WP_024305155.1">
    <property type="nucleotide sequence ID" value="NZ_CP059432.1"/>
</dbReference>
<organism evidence="3">
    <name type="scientific">Campylobacter fetus</name>
    <dbReference type="NCBI Taxonomy" id="196"/>
    <lineage>
        <taxon>Bacteria</taxon>
        <taxon>Pseudomonadati</taxon>
        <taxon>Campylobacterota</taxon>
        <taxon>Epsilonproteobacteria</taxon>
        <taxon>Campylobacterales</taxon>
        <taxon>Campylobacteraceae</taxon>
        <taxon>Campylobacter</taxon>
    </lineage>
</organism>
<gene>
    <name evidence="3" type="ORF">AAH17_07730</name>
    <name evidence="2" type="ORF">CX802_09220</name>
</gene>
<dbReference type="Proteomes" id="UP000535509">
    <property type="component" value="Unassembled WGS sequence"/>
</dbReference>
<accession>A0A5L4IGV8</accession>
<proteinExistence type="predicted"/>
<keyword evidence="4" id="KW-1185">Reference proteome</keyword>
<sequence>MKIYNLQTKQIEDKEVLIDTSGTFFIANLQKEKLKELGYLKVVEEPFDQEIETLEYKEIDGVYKGVKVELKNKAEILKLKEYELWKASRASAVESIEVTLDNCKPYGETSIDNGVIFQGDETSQNRIARALSVASSANLTSTLWTAKNNKVYELKIEQLAQILLKAGQAQTALWNTNRPE</sequence>
<dbReference type="EMBL" id="AABTCC010000049">
    <property type="protein sequence ID" value="EAI8860002.1"/>
    <property type="molecule type" value="Genomic_DNA"/>
</dbReference>
<feature type="domain" description="DUF4376" evidence="1">
    <location>
        <begin position="111"/>
        <end position="176"/>
    </location>
</feature>
<name>A0A5L4IGV8_CAMFE</name>
<dbReference type="EMBL" id="AACCXK010000015">
    <property type="protein sequence ID" value="EAK0453536.1"/>
    <property type="molecule type" value="Genomic_DNA"/>
</dbReference>
<dbReference type="AlphaFoldDB" id="A0A5L4IGV8"/>
<dbReference type="Pfam" id="PF14301">
    <property type="entry name" value="DUF4376"/>
    <property type="match status" value="1"/>
</dbReference>
<evidence type="ECO:0000259" key="1">
    <source>
        <dbReference type="Pfam" id="PF14301"/>
    </source>
</evidence>
<reference evidence="3" key="1">
    <citation type="submission" date="2018-05" db="EMBL/GenBank/DDBJ databases">
        <authorList>
            <consortium name="PulseNet: The National Subtyping Network for Foodborne Disease Surveillance"/>
            <person name="Tarr C.L."/>
            <person name="Trees E."/>
            <person name="Katz L.S."/>
            <person name="Carleton-Romer H.A."/>
            <person name="Stroika S."/>
            <person name="Kucerova Z."/>
            <person name="Roache K.F."/>
            <person name="Sabol A.L."/>
            <person name="Besser J."/>
            <person name="Gerner-Smidt P."/>
        </authorList>
    </citation>
    <scope>NUCLEOTIDE SEQUENCE</scope>
    <source>
        <strain evidence="3">2014D-0197</strain>
        <strain evidence="2 4">PNUSAC001503</strain>
    </source>
</reference>
<evidence type="ECO:0000313" key="4">
    <source>
        <dbReference type="Proteomes" id="UP000535509"/>
    </source>
</evidence>
<protein>
    <submittedName>
        <fullName evidence="3">DUF4376 domain-containing protein</fullName>
    </submittedName>
</protein>
<comment type="caution">
    <text evidence="3">The sequence shown here is derived from an EMBL/GenBank/DDBJ whole genome shotgun (WGS) entry which is preliminary data.</text>
</comment>
<evidence type="ECO:0000313" key="3">
    <source>
        <dbReference type="EMBL" id="EAK0453536.1"/>
    </source>
</evidence>
<evidence type="ECO:0000313" key="2">
    <source>
        <dbReference type="EMBL" id="EAI8860002.1"/>
    </source>
</evidence>